<proteinExistence type="predicted"/>
<organism evidence="2">
    <name type="scientific">Cucumis melo</name>
    <name type="common">Muskmelon</name>
    <dbReference type="NCBI Taxonomy" id="3656"/>
    <lineage>
        <taxon>Eukaryota</taxon>
        <taxon>Viridiplantae</taxon>
        <taxon>Streptophyta</taxon>
        <taxon>Embryophyta</taxon>
        <taxon>Tracheophyta</taxon>
        <taxon>Spermatophyta</taxon>
        <taxon>Magnoliopsida</taxon>
        <taxon>eudicotyledons</taxon>
        <taxon>Gunneridae</taxon>
        <taxon>Pentapetalae</taxon>
        <taxon>rosids</taxon>
        <taxon>fabids</taxon>
        <taxon>Cucurbitales</taxon>
        <taxon>Cucurbitaceae</taxon>
        <taxon>Benincaseae</taxon>
        <taxon>Cucumis</taxon>
    </lineage>
</organism>
<feature type="region of interest" description="Disordered" evidence="1">
    <location>
        <begin position="23"/>
        <end position="62"/>
    </location>
</feature>
<protein>
    <submittedName>
        <fullName evidence="2">Uncharacterized protein</fullName>
    </submittedName>
</protein>
<evidence type="ECO:0000256" key="1">
    <source>
        <dbReference type="SAM" id="MobiDB-lite"/>
    </source>
</evidence>
<feature type="compositionally biased region" description="Polar residues" evidence="1">
    <location>
        <begin position="29"/>
        <end position="39"/>
    </location>
</feature>
<accession>A0A9I9ELM4</accession>
<reference evidence="2" key="1">
    <citation type="submission" date="2023-03" db="UniProtKB">
        <authorList>
            <consortium name="EnsemblPlants"/>
        </authorList>
    </citation>
    <scope>IDENTIFICATION</scope>
</reference>
<sequence>MSLSLSPSLIPKSLYLHQSAHYSPRKVSTARNHSHTNSTTRDHSHYSSLLSPFSDSDPRHLQTHSLPMVTHNLPTATHGLLTATLDLQTTTHCNLMMTHCSPTPPMQT</sequence>
<evidence type="ECO:0000313" key="2">
    <source>
        <dbReference type="EnsemblPlants" id="MELO3C035567.2.1"/>
    </source>
</evidence>
<dbReference type="AlphaFoldDB" id="A0A9I9ELM4"/>
<dbReference type="Gramene" id="MELO3C035567.2.1">
    <property type="protein sequence ID" value="MELO3C035567.2.1"/>
    <property type="gene ID" value="MELO3C035567.2"/>
</dbReference>
<feature type="compositionally biased region" description="Low complexity" evidence="1">
    <location>
        <begin position="46"/>
        <end position="55"/>
    </location>
</feature>
<name>A0A9I9ELM4_CUCME</name>
<dbReference type="EnsemblPlants" id="MELO3C035567.2.1">
    <property type="protein sequence ID" value="MELO3C035567.2.1"/>
    <property type="gene ID" value="MELO3C035567.2"/>
</dbReference>